<feature type="transmembrane region" description="Helical" evidence="1">
    <location>
        <begin position="6"/>
        <end position="28"/>
    </location>
</feature>
<accession>A0A3D8TP91</accession>
<evidence type="ECO:0000313" key="3">
    <source>
        <dbReference type="Proteomes" id="UP000257055"/>
    </source>
</evidence>
<dbReference type="EMBL" id="LARY01000002">
    <property type="protein sequence ID" value="RDX00708.1"/>
    <property type="molecule type" value="Genomic_DNA"/>
</dbReference>
<dbReference type="AlphaFoldDB" id="A0A3D8TP91"/>
<dbReference type="Gene3D" id="3.10.450.130">
    <property type="entry name" value="folded 79 residue fragment of lin0334 like domains"/>
    <property type="match status" value="1"/>
</dbReference>
<dbReference type="Proteomes" id="UP000257055">
    <property type="component" value="Unassembled WGS sequence"/>
</dbReference>
<dbReference type="Pfam" id="PF07006">
    <property type="entry name" value="DUF1310"/>
    <property type="match status" value="1"/>
</dbReference>
<sequence length="123" mass="13852">MKKGWIIFISIVVVIIAVIAIVGGKIYMDNKKLNEDMKEVVKSNESLIEKELAVYDTHNKIRSVSIDYDTVEKSPMGGILFQGYVNDDKTLTFNAGLKKNNSEIKATNTAPKKKLNVFLEEKE</sequence>
<reference evidence="3" key="1">
    <citation type="submission" date="2015-04" db="EMBL/GenBank/DDBJ databases">
        <authorList>
            <person name="Schardt J."/>
            <person name="Mueller-Herbst S."/>
            <person name="Scherer S."/>
            <person name="Huptas C."/>
        </authorList>
    </citation>
    <scope>NUCLEOTIDE SEQUENCE [LARGE SCALE GENOMIC DNA]</scope>
    <source>
        <strain evidence="3">Kiel-L1</strain>
    </source>
</reference>
<organism evidence="2 3">
    <name type="scientific">Listeria kieliensis</name>
    <dbReference type="NCBI Taxonomy" id="1621700"/>
    <lineage>
        <taxon>Bacteria</taxon>
        <taxon>Bacillati</taxon>
        <taxon>Bacillota</taxon>
        <taxon>Bacilli</taxon>
        <taxon>Bacillales</taxon>
        <taxon>Listeriaceae</taxon>
        <taxon>Listeria</taxon>
    </lineage>
</organism>
<evidence type="ECO:0000256" key="1">
    <source>
        <dbReference type="SAM" id="Phobius"/>
    </source>
</evidence>
<keyword evidence="3" id="KW-1185">Reference proteome</keyword>
<keyword evidence="1" id="KW-0812">Transmembrane</keyword>
<keyword evidence="1" id="KW-0472">Membrane</keyword>
<dbReference type="RefSeq" id="WP_115752950.1">
    <property type="nucleotide sequence ID" value="NZ_LARY01000002.1"/>
</dbReference>
<keyword evidence="1" id="KW-1133">Transmembrane helix</keyword>
<dbReference type="InterPro" id="IPR010738">
    <property type="entry name" value="DUF1310"/>
</dbReference>
<name>A0A3D8TP91_9LIST</name>
<protein>
    <recommendedName>
        <fullName evidence="4">DUF1433 domain-containing protein</fullName>
    </recommendedName>
</protein>
<evidence type="ECO:0008006" key="4">
    <source>
        <dbReference type="Google" id="ProtNLM"/>
    </source>
</evidence>
<comment type="caution">
    <text evidence="2">The sequence shown here is derived from an EMBL/GenBank/DDBJ whole genome shotgun (WGS) entry which is preliminary data.</text>
</comment>
<proteinExistence type="predicted"/>
<gene>
    <name evidence="2" type="ORF">UR08_06920</name>
</gene>
<evidence type="ECO:0000313" key="2">
    <source>
        <dbReference type="EMBL" id="RDX00708.1"/>
    </source>
</evidence>